<gene>
    <name evidence="1" type="ORF">RBEAN4_0648</name>
</gene>
<name>A0A0F3QBP4_RICBE</name>
<evidence type="ECO:0000313" key="1">
    <source>
        <dbReference type="EMBL" id="KJV89667.1"/>
    </source>
</evidence>
<dbReference type="AlphaFoldDB" id="A0A0F3QBP4"/>
<reference evidence="1 2" key="1">
    <citation type="submission" date="2015-02" db="EMBL/GenBank/DDBJ databases">
        <title>Genome Sequencing of Rickettsiales.</title>
        <authorList>
            <person name="Daugherty S.C."/>
            <person name="Su Q."/>
            <person name="Abolude K."/>
            <person name="Beier-Sexton M."/>
            <person name="Carlyon J.A."/>
            <person name="Carter R."/>
            <person name="Day N.P."/>
            <person name="Dumler S.J."/>
            <person name="Dyachenko V."/>
            <person name="Godinez A."/>
            <person name="Kurtti T.J."/>
            <person name="Lichay M."/>
            <person name="Mullins K.E."/>
            <person name="Ott S."/>
            <person name="Pappas-Brown V."/>
            <person name="Paris D.H."/>
            <person name="Patel P."/>
            <person name="Richards A.L."/>
            <person name="Sadzewicz L."/>
            <person name="Sears K."/>
            <person name="Seidman D."/>
            <person name="Sengamalay N."/>
            <person name="Stenos J."/>
            <person name="Tallon L.J."/>
            <person name="Vincent G."/>
            <person name="Fraser C.M."/>
            <person name="Munderloh U."/>
            <person name="Dunning-Hotopp J.C."/>
        </authorList>
    </citation>
    <scope>NUCLEOTIDE SEQUENCE [LARGE SCALE GENOMIC DNA]</scope>
    <source>
        <strain evidence="1 2">RML An4</strain>
    </source>
</reference>
<evidence type="ECO:0000313" key="2">
    <source>
        <dbReference type="Proteomes" id="UP000033661"/>
    </source>
</evidence>
<organism evidence="1 2">
    <name type="scientific">Rickettsia bellii str. RML An4</name>
    <dbReference type="NCBI Taxonomy" id="1359193"/>
    <lineage>
        <taxon>Bacteria</taxon>
        <taxon>Pseudomonadati</taxon>
        <taxon>Pseudomonadota</taxon>
        <taxon>Alphaproteobacteria</taxon>
        <taxon>Rickettsiales</taxon>
        <taxon>Rickettsiaceae</taxon>
        <taxon>Rickettsieae</taxon>
        <taxon>Rickettsia</taxon>
        <taxon>belli group</taxon>
    </lineage>
</organism>
<comment type="caution">
    <text evidence="1">The sequence shown here is derived from an EMBL/GenBank/DDBJ whole genome shotgun (WGS) entry which is preliminary data.</text>
</comment>
<proteinExistence type="predicted"/>
<dbReference type="EMBL" id="LAOI01000001">
    <property type="protein sequence ID" value="KJV89667.1"/>
    <property type="molecule type" value="Genomic_DNA"/>
</dbReference>
<sequence length="38" mass="4395">MNSNYINNLLICQILIKNLTYQLFKLSSNLSIILLIVL</sequence>
<keyword evidence="2" id="KW-1185">Reference proteome</keyword>
<dbReference type="Proteomes" id="UP000033661">
    <property type="component" value="Unassembled WGS sequence"/>
</dbReference>
<accession>A0A0F3QBP4</accession>
<dbReference type="PATRIC" id="fig|1359193.3.peg.631"/>
<protein>
    <submittedName>
        <fullName evidence="1">Uncharacterized protein</fullName>
    </submittedName>
</protein>